<keyword evidence="1" id="KW-0175">Coiled coil</keyword>
<evidence type="ECO:0000313" key="4">
    <source>
        <dbReference type="Proteomes" id="UP000683360"/>
    </source>
</evidence>
<dbReference type="SUPFAM" id="SSF56219">
    <property type="entry name" value="DNase I-like"/>
    <property type="match status" value="1"/>
</dbReference>
<dbReference type="Gene3D" id="3.60.10.10">
    <property type="entry name" value="Endonuclease/exonuclease/phosphatase"/>
    <property type="match status" value="1"/>
</dbReference>
<proteinExistence type="predicted"/>
<dbReference type="SUPFAM" id="SSF49842">
    <property type="entry name" value="TNF-like"/>
    <property type="match status" value="1"/>
</dbReference>
<name>A0A8S3U4B9_MYTED</name>
<evidence type="ECO:0000259" key="2">
    <source>
        <dbReference type="Pfam" id="PF00386"/>
    </source>
</evidence>
<reference evidence="3" key="1">
    <citation type="submission" date="2021-03" db="EMBL/GenBank/DDBJ databases">
        <authorList>
            <person name="Bekaert M."/>
        </authorList>
    </citation>
    <scope>NUCLEOTIDE SEQUENCE</scope>
</reference>
<evidence type="ECO:0000256" key="1">
    <source>
        <dbReference type="SAM" id="Coils"/>
    </source>
</evidence>
<dbReference type="InterPro" id="IPR008983">
    <property type="entry name" value="Tumour_necrosis_fac-like_dom"/>
</dbReference>
<protein>
    <recommendedName>
        <fullName evidence="2">C1q domain-containing protein</fullName>
    </recommendedName>
</protein>
<feature type="domain" description="C1q" evidence="2">
    <location>
        <begin position="595"/>
        <end position="672"/>
    </location>
</feature>
<dbReference type="InterPro" id="IPR036691">
    <property type="entry name" value="Endo/exonu/phosph_ase_sf"/>
</dbReference>
<dbReference type="EMBL" id="CAJPWZ010002572">
    <property type="protein sequence ID" value="CAG2240729.1"/>
    <property type="molecule type" value="Genomic_DNA"/>
</dbReference>
<organism evidence="3 4">
    <name type="scientific">Mytilus edulis</name>
    <name type="common">Blue mussel</name>
    <dbReference type="NCBI Taxonomy" id="6550"/>
    <lineage>
        <taxon>Eukaryota</taxon>
        <taxon>Metazoa</taxon>
        <taxon>Spiralia</taxon>
        <taxon>Lophotrochozoa</taxon>
        <taxon>Mollusca</taxon>
        <taxon>Bivalvia</taxon>
        <taxon>Autobranchia</taxon>
        <taxon>Pteriomorphia</taxon>
        <taxon>Mytilida</taxon>
        <taxon>Mytiloidea</taxon>
        <taxon>Mytilidae</taxon>
        <taxon>Mytilinae</taxon>
        <taxon>Mytilus</taxon>
    </lineage>
</organism>
<dbReference type="OrthoDB" id="6070921at2759"/>
<sequence>MGVLECSSENALWFIVNNILYEPVLFGACYIPPERSDYSSIDIFDVIETELLKYAVDKNCKVCLLGDFNAHTGKKDDFVEMNHYVSESAQLDKEIKQNFDFVDLDALGICKKRSSLDKSVDNYGNRLLLLCKDLNLLIANGRLFKDKNIGALTCKESTVVDYCIMSPELFTNILDFEILPYDPMLSDVHNAIYIEMSSKDTCMPVVENINVDIDDSSVVTKCKWKMTKYHEFNDCIDEAVIHSIVVKLEEIDTDLIDNIVVNSIVDECNSLILQAASKCDLLLEKKVIRKVDNSLKKRKVKKPWFNRECAEKRKLYHRAKNYNWRVKTAESKTNLTVCSKEYKKVLCNQYRLYNKNFIKKLKNLRQNDCKSYWNLLNRACSSQTKQNIVNKVSLDCFYNHFKKLNSAQDENDDTFENIDVDNITSLNTEVNRAISENETTYRIMFSEFHTVVFCLSLTFRLSVYGLLLEPDHTLDPNGNKQYISLETFITEKKFLQQQIDQLRRENEQTLQVLAGQLKQKLSDLDGKIVQSNNQLESFRNDQNATFTNVFSQMTALQTRVSGNSMKVGITACVTVEQTFQDLTVKFPNIHSKVGISNAGVTAFQSTGKFICETSGLYFISAELRTNCNSCSYHLKKNDDIIAFGASAASPHMATNTISLVVEAQANDKLFVYAGVTVNADYSCLTVIKIK</sequence>
<dbReference type="InterPro" id="IPR001073">
    <property type="entry name" value="C1q_dom"/>
</dbReference>
<dbReference type="Proteomes" id="UP000683360">
    <property type="component" value="Unassembled WGS sequence"/>
</dbReference>
<dbReference type="AlphaFoldDB" id="A0A8S3U4B9"/>
<gene>
    <name evidence="3" type="ORF">MEDL_53045</name>
</gene>
<evidence type="ECO:0000313" key="3">
    <source>
        <dbReference type="EMBL" id="CAG2240729.1"/>
    </source>
</evidence>
<feature type="coiled-coil region" evidence="1">
    <location>
        <begin position="485"/>
        <end position="541"/>
    </location>
</feature>
<keyword evidence="4" id="KW-1185">Reference proteome</keyword>
<comment type="caution">
    <text evidence="3">The sequence shown here is derived from an EMBL/GenBank/DDBJ whole genome shotgun (WGS) entry which is preliminary data.</text>
</comment>
<dbReference type="Gene3D" id="2.60.120.40">
    <property type="match status" value="1"/>
</dbReference>
<dbReference type="Pfam" id="PF00386">
    <property type="entry name" value="C1q"/>
    <property type="match status" value="1"/>
</dbReference>
<accession>A0A8S3U4B9</accession>